<accession>A0ABY4HAK0</accession>
<dbReference type="InterPro" id="IPR036514">
    <property type="entry name" value="SGNH_hydro_sf"/>
</dbReference>
<proteinExistence type="predicted"/>
<gene>
    <name evidence="2" type="ORF">MUO15_12105</name>
</gene>
<dbReference type="Proteomes" id="UP000830326">
    <property type="component" value="Chromosome"/>
</dbReference>
<organism evidence="2 3">
    <name type="scientific">Halobacillus amylolyticus</name>
    <dbReference type="NCBI Taxonomy" id="2932259"/>
    <lineage>
        <taxon>Bacteria</taxon>
        <taxon>Bacillati</taxon>
        <taxon>Bacillota</taxon>
        <taxon>Bacilli</taxon>
        <taxon>Bacillales</taxon>
        <taxon>Bacillaceae</taxon>
        <taxon>Halobacillus</taxon>
    </lineage>
</organism>
<keyword evidence="3" id="KW-1185">Reference proteome</keyword>
<dbReference type="PANTHER" id="PTHR14209">
    <property type="entry name" value="ISOAMYL ACETATE-HYDROLYZING ESTERASE 1"/>
    <property type="match status" value="1"/>
</dbReference>
<dbReference type="SUPFAM" id="SSF52266">
    <property type="entry name" value="SGNH hydrolase"/>
    <property type="match status" value="1"/>
</dbReference>
<protein>
    <submittedName>
        <fullName evidence="2">GDSL-type esterase/lipase family protein</fullName>
    </submittedName>
</protein>
<dbReference type="RefSeq" id="WP_245029535.1">
    <property type="nucleotide sequence ID" value="NZ_CP095075.1"/>
</dbReference>
<sequence>MKKLVCFGDSITAQNSGYMTPRLTSILQQHLSGWFVLNEGVSGNTTRDALARIESDVLGQEPDLVTVLFGSNDVAEHNKVTIEEYEENLRKIVSLIGPGKTILLTPPPVNEVLQTVRKNAMIESYARAVERVACEKGAFVISLFDLMVHESNYQKMLKSEDGLHFSELGYTFVSKQILQTIQAEIH</sequence>
<feature type="domain" description="SGNH hydrolase-type esterase" evidence="1">
    <location>
        <begin position="6"/>
        <end position="170"/>
    </location>
</feature>
<dbReference type="EMBL" id="CP095075">
    <property type="protein sequence ID" value="UOR10430.1"/>
    <property type="molecule type" value="Genomic_DNA"/>
</dbReference>
<reference evidence="2" key="1">
    <citation type="submission" date="2022-04" db="EMBL/GenBank/DDBJ databases">
        <title>Halobacillus sp. isolated from saltern.</title>
        <authorList>
            <person name="Won M."/>
            <person name="Lee C.-M."/>
            <person name="Woen H.-Y."/>
            <person name="Kwon S.-W."/>
        </authorList>
    </citation>
    <scope>NUCLEOTIDE SEQUENCE</scope>
    <source>
        <strain evidence="2">SSHM10-5</strain>
    </source>
</reference>
<dbReference type="Pfam" id="PF13472">
    <property type="entry name" value="Lipase_GDSL_2"/>
    <property type="match status" value="1"/>
</dbReference>
<dbReference type="InterPro" id="IPR045136">
    <property type="entry name" value="Iah1-like"/>
</dbReference>
<dbReference type="PANTHER" id="PTHR14209:SF19">
    <property type="entry name" value="ISOAMYL ACETATE-HYDROLYZING ESTERASE 1 HOMOLOG"/>
    <property type="match status" value="1"/>
</dbReference>
<evidence type="ECO:0000313" key="2">
    <source>
        <dbReference type="EMBL" id="UOR10430.1"/>
    </source>
</evidence>
<dbReference type="Gene3D" id="3.40.50.1110">
    <property type="entry name" value="SGNH hydrolase"/>
    <property type="match status" value="1"/>
</dbReference>
<dbReference type="InterPro" id="IPR013830">
    <property type="entry name" value="SGNH_hydro"/>
</dbReference>
<name>A0ABY4HAK0_9BACI</name>
<evidence type="ECO:0000313" key="3">
    <source>
        <dbReference type="Proteomes" id="UP000830326"/>
    </source>
</evidence>
<evidence type="ECO:0000259" key="1">
    <source>
        <dbReference type="Pfam" id="PF13472"/>
    </source>
</evidence>